<dbReference type="Gene3D" id="3.15.10.10">
    <property type="entry name" value="Bactericidal permeability-increasing protein, domain 1"/>
    <property type="match status" value="1"/>
</dbReference>
<organism evidence="6 7">
    <name type="scientific">Diploscapter pachys</name>
    <dbReference type="NCBI Taxonomy" id="2018661"/>
    <lineage>
        <taxon>Eukaryota</taxon>
        <taxon>Metazoa</taxon>
        <taxon>Ecdysozoa</taxon>
        <taxon>Nematoda</taxon>
        <taxon>Chromadorea</taxon>
        <taxon>Rhabditida</taxon>
        <taxon>Rhabditina</taxon>
        <taxon>Rhabditomorpha</taxon>
        <taxon>Rhabditoidea</taxon>
        <taxon>Rhabditidae</taxon>
        <taxon>Diploscapter</taxon>
    </lineage>
</organism>
<evidence type="ECO:0000313" key="7">
    <source>
        <dbReference type="Proteomes" id="UP000218231"/>
    </source>
</evidence>
<dbReference type="InterPro" id="IPR017943">
    <property type="entry name" value="Bactericidal_perm-incr_a/b_dom"/>
</dbReference>
<evidence type="ECO:0000256" key="1">
    <source>
        <dbReference type="ARBA" id="ARBA00007292"/>
    </source>
</evidence>
<proteinExistence type="inferred from homology"/>
<dbReference type="AlphaFoldDB" id="A0A2A2JWZ2"/>
<dbReference type="EMBL" id="LIAE01010141">
    <property type="protein sequence ID" value="PAV66225.1"/>
    <property type="molecule type" value="Genomic_DNA"/>
</dbReference>
<evidence type="ECO:0000256" key="3">
    <source>
        <dbReference type="SAM" id="SignalP"/>
    </source>
</evidence>
<dbReference type="Gene3D" id="3.15.20.10">
    <property type="entry name" value="Bactericidal permeability-increasing protein, domain 2"/>
    <property type="match status" value="2"/>
</dbReference>
<reference evidence="6 7" key="1">
    <citation type="journal article" date="2017" name="Curr. Biol.">
        <title>Genome architecture and evolution of a unichromosomal asexual nematode.</title>
        <authorList>
            <person name="Fradin H."/>
            <person name="Zegar C."/>
            <person name="Gutwein M."/>
            <person name="Lucas J."/>
            <person name="Kovtun M."/>
            <person name="Corcoran D."/>
            <person name="Baugh L.R."/>
            <person name="Kiontke K."/>
            <person name="Gunsalus K."/>
            <person name="Fitch D.H."/>
            <person name="Piano F."/>
        </authorList>
    </citation>
    <scope>NUCLEOTIDE SEQUENCE [LARGE SCALE GENOMIC DNA]</scope>
    <source>
        <strain evidence="6">PF1309</strain>
    </source>
</reference>
<feature type="signal peptide" evidence="3">
    <location>
        <begin position="1"/>
        <end position="23"/>
    </location>
</feature>
<evidence type="ECO:0000256" key="2">
    <source>
        <dbReference type="ARBA" id="ARBA00023157"/>
    </source>
</evidence>
<dbReference type="GO" id="GO:0005615">
    <property type="term" value="C:extracellular space"/>
    <property type="evidence" value="ECO:0007669"/>
    <property type="project" value="TreeGrafter"/>
</dbReference>
<protein>
    <recommendedName>
        <fullName evidence="8">Lipid-binding serum glycoprotein C-terminal domain-containing protein</fullName>
    </recommendedName>
</protein>
<dbReference type="SMART" id="SM00329">
    <property type="entry name" value="BPI2"/>
    <property type="match status" value="1"/>
</dbReference>
<name>A0A2A2JWZ2_9BILA</name>
<dbReference type="PANTHER" id="PTHR10504">
    <property type="entry name" value="BACTERICIDAL PERMEABILITY-INCREASING BPI PROTEIN-RELATED"/>
    <property type="match status" value="1"/>
</dbReference>
<dbReference type="InterPro" id="IPR001124">
    <property type="entry name" value="Lipid-bd_serum_glycop_C"/>
</dbReference>
<comment type="similarity">
    <text evidence="1">Belongs to the BPI/LBP/Plunc superfamily. BPI/LBP family.</text>
</comment>
<dbReference type="InterPro" id="IPR032942">
    <property type="entry name" value="BPI/LBP/Plunc"/>
</dbReference>
<feature type="chain" id="PRO_5012200814" description="Lipid-binding serum glycoprotein C-terminal domain-containing protein" evidence="3">
    <location>
        <begin position="24"/>
        <end position="501"/>
    </location>
</feature>
<dbReference type="Pfam" id="PF01273">
    <property type="entry name" value="LBP_BPI_CETP"/>
    <property type="match status" value="1"/>
</dbReference>
<comment type="caution">
    <text evidence="6">The sequence shown here is derived from an EMBL/GenBank/DDBJ whole genome shotgun (WGS) entry which is preliminary data.</text>
</comment>
<evidence type="ECO:0000259" key="4">
    <source>
        <dbReference type="SMART" id="SM00328"/>
    </source>
</evidence>
<keyword evidence="7" id="KW-1185">Reference proteome</keyword>
<keyword evidence="2" id="KW-1015">Disulfide bond</keyword>
<dbReference type="InterPro" id="IPR017942">
    <property type="entry name" value="Lipid-bd_serum_glycop_N"/>
</dbReference>
<evidence type="ECO:0000313" key="6">
    <source>
        <dbReference type="EMBL" id="PAV66225.1"/>
    </source>
</evidence>
<sequence length="501" mass="55945">MYSLSGQLISSLLVTSLIALVSSNTAGIYIRLNQKSVDYISKLAEDAFPELLNNLHPADVDGGAAKVSDIHIRNVSRPSIRATFLHGKGISANIKLPTLRTSAHAVVSVVIFSYEGNFIADVSNLTINAHLYFKQDRTINATVVSAPVCNVTHKDLILTFDKDSELLTIKDIIEKEITENLKFVICNMTVDTIQFMLEENQRAEKKFEPPVDDPTAFNAAELGHSLCKPKKVDKIEDEDEFPEPPKGEYTGGPVYWGVDVNLDYPPVFTKDDVVFGINGGITINGKRAQNVAKPNVLNITVLDRNMVGIIVSDYVPNTFFHQVFTHNLTKISEREPKLEIHQTFGARVALAANVSVQFQGWKSLRDIIHLNTKLHLTIKPTVRQSSVYGDVSLTSVDVNVFRIGLSGPFATPIEKVTSFVVPKVLWPQVKKRLRFALNKRGVKLPVFCGVDLHHMQLDYIPHGVALNADFDYDMPLFISTFKRYLNYKAKTNPTLPRYARL</sequence>
<evidence type="ECO:0000259" key="5">
    <source>
        <dbReference type="SMART" id="SM00329"/>
    </source>
</evidence>
<dbReference type="SUPFAM" id="SSF55394">
    <property type="entry name" value="Bactericidal permeability-increasing protein, BPI"/>
    <property type="match status" value="2"/>
</dbReference>
<feature type="domain" description="Lipid-binding serum glycoprotein N-terminal" evidence="4">
    <location>
        <begin position="31"/>
        <end position="259"/>
    </location>
</feature>
<accession>A0A2A2JWZ2</accession>
<gene>
    <name evidence="6" type="ORF">WR25_11768</name>
</gene>
<keyword evidence="3" id="KW-0732">Signal</keyword>
<dbReference type="GO" id="GO:0008289">
    <property type="term" value="F:lipid binding"/>
    <property type="evidence" value="ECO:0007669"/>
    <property type="project" value="InterPro"/>
</dbReference>
<dbReference type="OrthoDB" id="5776980at2759"/>
<dbReference type="STRING" id="2018661.A0A2A2JWZ2"/>
<dbReference type="PANTHER" id="PTHR10504:SF136">
    <property type="entry name" value="NOSE RESISTANT TO FLUOXETINE PROTEIN 5"/>
    <property type="match status" value="1"/>
</dbReference>
<feature type="domain" description="Lipid-binding serum glycoprotein C-terminal" evidence="5">
    <location>
        <begin position="301"/>
        <end position="468"/>
    </location>
</feature>
<dbReference type="Proteomes" id="UP000218231">
    <property type="component" value="Unassembled WGS sequence"/>
</dbReference>
<evidence type="ECO:0008006" key="8">
    <source>
        <dbReference type="Google" id="ProtNLM"/>
    </source>
</evidence>
<dbReference type="SMART" id="SM00328">
    <property type="entry name" value="BPI1"/>
    <property type="match status" value="1"/>
</dbReference>